<reference evidence="1 2" key="1">
    <citation type="submission" date="2014-06" db="EMBL/GenBank/DDBJ databases">
        <authorList>
            <consortium name="DOE Joint Genome Institute"/>
            <person name="Kuo A."/>
            <person name="Kohler A."/>
            <person name="Nagy L.G."/>
            <person name="Floudas D."/>
            <person name="Copeland A."/>
            <person name="Barry K.W."/>
            <person name="Cichocki N."/>
            <person name="Veneault-Fourrey C."/>
            <person name="LaButti K."/>
            <person name="Lindquist E.A."/>
            <person name="Lipzen A."/>
            <person name="Lundell T."/>
            <person name="Morin E."/>
            <person name="Murat C."/>
            <person name="Sun H."/>
            <person name="Tunlid A."/>
            <person name="Henrissat B."/>
            <person name="Grigoriev I.V."/>
            <person name="Hibbett D.S."/>
            <person name="Martin F."/>
            <person name="Nordberg H.P."/>
            <person name="Cantor M.N."/>
            <person name="Hua S.X."/>
        </authorList>
    </citation>
    <scope>NUCLEOTIDE SEQUENCE [LARGE SCALE GENOMIC DNA]</scope>
    <source>
        <strain evidence="1 2">ATCC 200175</strain>
    </source>
</reference>
<sequence length="193" mass="21409">FGKLPARPKRGHSLLMDEIAINEAAYYEKSSNCIGGLCRDHAGLIDIKLTDYETIANASEAIHGDNPLCHYGKEATVGAIAAFSHNNYSPLPILVSPTCKTEKANDAEILIERVLDCWRTNPNGETRFGPIWSFSTDGDSTWRLACHSLFMKYDLDSSSMLYETLSCLPGLNLKFGAHLVTMDFDPKHLVKRT</sequence>
<evidence type="ECO:0000313" key="2">
    <source>
        <dbReference type="Proteomes" id="UP000053647"/>
    </source>
</evidence>
<gene>
    <name evidence="1" type="ORF">PAXINDRAFT_88825</name>
</gene>
<dbReference type="AlphaFoldDB" id="A0A0C9TKZ0"/>
<accession>A0A0C9TKZ0</accession>
<dbReference type="OrthoDB" id="2628610at2759"/>
<name>A0A0C9TKZ0_PAXIN</name>
<protein>
    <submittedName>
        <fullName evidence="1">Uncharacterized protein</fullName>
    </submittedName>
</protein>
<proteinExistence type="predicted"/>
<dbReference type="EMBL" id="KN819617">
    <property type="protein sequence ID" value="KIJ08457.1"/>
    <property type="molecule type" value="Genomic_DNA"/>
</dbReference>
<feature type="non-terminal residue" evidence="1">
    <location>
        <position position="1"/>
    </location>
</feature>
<organism evidence="1 2">
    <name type="scientific">Paxillus involutus ATCC 200175</name>
    <dbReference type="NCBI Taxonomy" id="664439"/>
    <lineage>
        <taxon>Eukaryota</taxon>
        <taxon>Fungi</taxon>
        <taxon>Dikarya</taxon>
        <taxon>Basidiomycota</taxon>
        <taxon>Agaricomycotina</taxon>
        <taxon>Agaricomycetes</taxon>
        <taxon>Agaricomycetidae</taxon>
        <taxon>Boletales</taxon>
        <taxon>Paxilineae</taxon>
        <taxon>Paxillaceae</taxon>
        <taxon>Paxillus</taxon>
    </lineage>
</organism>
<dbReference type="Proteomes" id="UP000053647">
    <property type="component" value="Unassembled WGS sequence"/>
</dbReference>
<reference evidence="2" key="2">
    <citation type="submission" date="2015-01" db="EMBL/GenBank/DDBJ databases">
        <title>Evolutionary Origins and Diversification of the Mycorrhizal Mutualists.</title>
        <authorList>
            <consortium name="DOE Joint Genome Institute"/>
            <consortium name="Mycorrhizal Genomics Consortium"/>
            <person name="Kohler A."/>
            <person name="Kuo A."/>
            <person name="Nagy L.G."/>
            <person name="Floudas D."/>
            <person name="Copeland A."/>
            <person name="Barry K.W."/>
            <person name="Cichocki N."/>
            <person name="Veneault-Fourrey C."/>
            <person name="LaButti K."/>
            <person name="Lindquist E.A."/>
            <person name="Lipzen A."/>
            <person name="Lundell T."/>
            <person name="Morin E."/>
            <person name="Murat C."/>
            <person name="Riley R."/>
            <person name="Ohm R."/>
            <person name="Sun H."/>
            <person name="Tunlid A."/>
            <person name="Henrissat B."/>
            <person name="Grigoriev I.V."/>
            <person name="Hibbett D.S."/>
            <person name="Martin F."/>
        </authorList>
    </citation>
    <scope>NUCLEOTIDE SEQUENCE [LARGE SCALE GENOMIC DNA]</scope>
    <source>
        <strain evidence="2">ATCC 200175</strain>
    </source>
</reference>
<keyword evidence="2" id="KW-1185">Reference proteome</keyword>
<evidence type="ECO:0000313" key="1">
    <source>
        <dbReference type="EMBL" id="KIJ08457.1"/>
    </source>
</evidence>
<dbReference type="HOGENOM" id="CLU_051549_0_0_1"/>